<dbReference type="Proteomes" id="UP000501325">
    <property type="component" value="Chromosome"/>
</dbReference>
<gene>
    <name evidence="1" type="ORF">GYM46_08880</name>
</gene>
<evidence type="ECO:0000313" key="1">
    <source>
        <dbReference type="EMBL" id="QIH73055.1"/>
    </source>
</evidence>
<evidence type="ECO:0000313" key="2">
    <source>
        <dbReference type="Proteomes" id="UP000501325"/>
    </source>
</evidence>
<sequence length="47" mass="5135">MSTALDDLHVWVSGAETVAALLEARFANNSTVQIETHPCGEVEDSYR</sequence>
<dbReference type="RefSeq" id="WP_164952658.1">
    <property type="nucleotide sequence ID" value="NZ_CP048751.1"/>
</dbReference>
<dbReference type="KEGG" id="bmed:GYM46_08880"/>
<dbReference type="EMBL" id="CP048751">
    <property type="protein sequence ID" value="QIH73055.1"/>
    <property type="molecule type" value="Genomic_DNA"/>
</dbReference>
<reference evidence="1 2" key="1">
    <citation type="submission" date="2020-01" db="EMBL/GenBank/DDBJ databases">
        <authorList>
            <person name="Wang S."/>
        </authorList>
    </citation>
    <scope>NUCLEOTIDE SEQUENCE [LARGE SCALE GENOMIC DNA]</scope>
    <source>
        <strain evidence="1 2">D151-2-6</strain>
    </source>
</reference>
<protein>
    <submittedName>
        <fullName evidence="1">Uncharacterized protein</fullName>
    </submittedName>
</protein>
<dbReference type="AlphaFoldDB" id="A0AB37E7T1"/>
<organism evidence="1 2">
    <name type="scientific">Brevundimonas mediterranea</name>
    <dbReference type="NCBI Taxonomy" id="74329"/>
    <lineage>
        <taxon>Bacteria</taxon>
        <taxon>Pseudomonadati</taxon>
        <taxon>Pseudomonadota</taxon>
        <taxon>Alphaproteobacteria</taxon>
        <taxon>Caulobacterales</taxon>
        <taxon>Caulobacteraceae</taxon>
        <taxon>Brevundimonas</taxon>
    </lineage>
</organism>
<name>A0AB37E7T1_9CAUL</name>
<accession>A0AB37E7T1</accession>
<proteinExistence type="predicted"/>